<sequence length="103" mass="12404">MAYCDRTNKFKQIRKGFQMKKLLDDTKLIKNVVAAQLTKVFFPYIIVKTENQKYWKLNLSKKESQDPLFWESMEKILQEKIWIPVGRKYHQMLDNGWELSSKS</sequence>
<dbReference type="AlphaFoldDB" id="A0A6P1E8W0"/>
<evidence type="ECO:0000313" key="2">
    <source>
        <dbReference type="Proteomes" id="UP000465035"/>
    </source>
</evidence>
<protein>
    <submittedName>
        <fullName evidence="1">Uncharacterized protein</fullName>
    </submittedName>
</protein>
<dbReference type="EMBL" id="CP047121">
    <property type="protein sequence ID" value="QHB52192.1"/>
    <property type="molecule type" value="Genomic_DNA"/>
</dbReference>
<gene>
    <name evidence="1" type="ORF">GQR93_08330</name>
</gene>
<organism evidence="1 2">
    <name type="scientific">Lentilactobacillus hilgardii</name>
    <name type="common">Lactobacillus hilgardii</name>
    <dbReference type="NCBI Taxonomy" id="1588"/>
    <lineage>
        <taxon>Bacteria</taxon>
        <taxon>Bacillati</taxon>
        <taxon>Bacillota</taxon>
        <taxon>Bacilli</taxon>
        <taxon>Lactobacillales</taxon>
        <taxon>Lactobacillaceae</taxon>
        <taxon>Lentilactobacillus</taxon>
    </lineage>
</organism>
<proteinExistence type="predicted"/>
<dbReference type="Proteomes" id="UP000465035">
    <property type="component" value="Chromosome"/>
</dbReference>
<name>A0A6P1E8W0_LENHI</name>
<reference evidence="1 2" key="1">
    <citation type="submission" date="2019-12" db="EMBL/GenBank/DDBJ databases">
        <title>Lactobacillus hilgardii FLUB.</title>
        <authorList>
            <person name="Gustaw K."/>
        </authorList>
    </citation>
    <scope>NUCLEOTIDE SEQUENCE [LARGE SCALE GENOMIC DNA]</scope>
    <source>
        <strain evidence="1 2">FLUB</strain>
    </source>
</reference>
<evidence type="ECO:0000313" key="1">
    <source>
        <dbReference type="EMBL" id="QHB52192.1"/>
    </source>
</evidence>
<accession>A0A6P1E8W0</accession>